<sequence length="167" mass="17977">MAAKRLLLLCEACEVIPRDAITITTPYPTIGPTGNTNGLPRDAESMFVECAMHSAAQGDYRGQPISRARNPGIRLAVAGDWLALSISSQLLNTNQQDNSSSSQRTFVQVSNLFVLSWAEIIFPSPDPHPTPKATLARPPYPARSLTGWAVAWTLLATAADVLEFDAG</sequence>
<organism evidence="1 2">
    <name type="scientific">Coccidioides posadasii RMSCC 3488</name>
    <dbReference type="NCBI Taxonomy" id="454284"/>
    <lineage>
        <taxon>Eukaryota</taxon>
        <taxon>Fungi</taxon>
        <taxon>Dikarya</taxon>
        <taxon>Ascomycota</taxon>
        <taxon>Pezizomycotina</taxon>
        <taxon>Eurotiomycetes</taxon>
        <taxon>Eurotiomycetidae</taxon>
        <taxon>Onygenales</taxon>
        <taxon>Onygenaceae</taxon>
        <taxon>Coccidioides</taxon>
    </lineage>
</organism>
<reference evidence="2" key="3">
    <citation type="journal article" date="2010" name="Genome Res.">
        <title>Population genomic sequencing of Coccidioides fungi reveals recent hybridization and transposon control.</title>
        <authorList>
            <person name="Neafsey D.E."/>
            <person name="Barker B.M."/>
            <person name="Sharpton T.J."/>
            <person name="Stajich J.E."/>
            <person name="Park D.J."/>
            <person name="Whiston E."/>
            <person name="Hung C.-Y."/>
            <person name="McMahan C."/>
            <person name="White J."/>
            <person name="Sykes S."/>
            <person name="Heiman D."/>
            <person name="Young S."/>
            <person name="Zeng Q."/>
            <person name="Abouelleil A."/>
            <person name="Aftuck L."/>
            <person name="Bessette D."/>
            <person name="Brown A."/>
            <person name="FitzGerald M."/>
            <person name="Lui A."/>
            <person name="Macdonald J.P."/>
            <person name="Priest M."/>
            <person name="Orbach M.J."/>
            <person name="Galgiani J.N."/>
            <person name="Kirkland T.N."/>
            <person name="Cole G.T."/>
            <person name="Birren B.W."/>
            <person name="Henn M.R."/>
            <person name="Taylor J.W."/>
            <person name="Rounsley S.D."/>
        </authorList>
    </citation>
    <scope>NUCLEOTIDE SEQUENCE [LARGE SCALE GENOMIC DNA]</scope>
    <source>
        <strain evidence="2">RMSCC 3488</strain>
    </source>
</reference>
<evidence type="ECO:0000313" key="1">
    <source>
        <dbReference type="EMBL" id="KMM64153.1"/>
    </source>
</evidence>
<reference evidence="2" key="2">
    <citation type="journal article" date="2009" name="Genome Res.">
        <title>Comparative genomic analyses of the human fungal pathogens Coccidioides and their relatives.</title>
        <authorList>
            <person name="Sharpton T.J."/>
            <person name="Stajich J.E."/>
            <person name="Rounsley S.D."/>
            <person name="Gardner M.J."/>
            <person name="Wortman J.R."/>
            <person name="Jordar V.S."/>
            <person name="Maiti R."/>
            <person name="Kodira C.D."/>
            <person name="Neafsey D.E."/>
            <person name="Zeng Q."/>
            <person name="Hung C.-Y."/>
            <person name="McMahan C."/>
            <person name="Muszewska A."/>
            <person name="Grynberg M."/>
            <person name="Mandel M.A."/>
            <person name="Kellner E.M."/>
            <person name="Barker B.M."/>
            <person name="Galgiani J.N."/>
            <person name="Orbach M.J."/>
            <person name="Kirkland T.N."/>
            <person name="Cole G.T."/>
            <person name="Henn M.R."/>
            <person name="Birren B.W."/>
            <person name="Taylor J.W."/>
        </authorList>
    </citation>
    <scope>NUCLEOTIDE SEQUENCE [LARGE SCALE GENOMIC DNA]</scope>
    <source>
        <strain evidence="2">RMSCC 3488</strain>
    </source>
</reference>
<dbReference type="Proteomes" id="UP000054567">
    <property type="component" value="Unassembled WGS sequence"/>
</dbReference>
<proteinExistence type="predicted"/>
<dbReference type="VEuPathDB" id="FungiDB:CPAG_00506"/>
<reference evidence="1 2" key="1">
    <citation type="submission" date="2007-06" db="EMBL/GenBank/DDBJ databases">
        <title>The Genome Sequence of Coccidioides posadasii RMSCC_3488.</title>
        <authorList>
            <consortium name="Coccidioides Genome Resources Consortium"/>
            <consortium name="The Broad Institute Genome Sequencing Platform"/>
            <person name="Henn M.R."/>
            <person name="Sykes S."/>
            <person name="Young S."/>
            <person name="Jaffe D."/>
            <person name="Berlin A."/>
            <person name="Alvarez P."/>
            <person name="Butler J."/>
            <person name="Gnerre S."/>
            <person name="Grabherr M."/>
            <person name="Mauceli E."/>
            <person name="Brockman W."/>
            <person name="Kodira C."/>
            <person name="Alvarado L."/>
            <person name="Zeng Q."/>
            <person name="Crawford M."/>
            <person name="Antoine C."/>
            <person name="Devon K."/>
            <person name="Galgiani J."/>
            <person name="Orsborn K."/>
            <person name="Lewis M.L."/>
            <person name="Nusbaum C."/>
            <person name="Galagan J."/>
            <person name="Birren B."/>
        </authorList>
    </citation>
    <scope>NUCLEOTIDE SEQUENCE [LARGE SCALE GENOMIC DNA]</scope>
    <source>
        <strain evidence="1 2">RMSCC 3488</strain>
    </source>
</reference>
<evidence type="ECO:0000313" key="2">
    <source>
        <dbReference type="Proteomes" id="UP000054567"/>
    </source>
</evidence>
<dbReference type="EMBL" id="DS268109">
    <property type="protein sequence ID" value="KMM64153.1"/>
    <property type="molecule type" value="Genomic_DNA"/>
</dbReference>
<protein>
    <submittedName>
        <fullName evidence="1">Uncharacterized protein</fullName>
    </submittedName>
</protein>
<accession>A0A0J6F249</accession>
<name>A0A0J6F249_COCPO</name>
<dbReference type="AlphaFoldDB" id="A0A0J6F249"/>
<gene>
    <name evidence="1" type="ORF">CPAG_00506</name>
</gene>